<feature type="compositionally biased region" description="Polar residues" evidence="1">
    <location>
        <begin position="426"/>
        <end position="435"/>
    </location>
</feature>
<sequence length="611" mass="64873">MGGAFSYASFSRANGRAGGWGVGQKVGDLTQEELAELVSFVPTTLNNGTSIPDFPSARQRAELVRRTAVFALTPEADKWVTMVSVPAGLDATGRGGNVFTYTSITRTGTPPVPSTVLYSPDIPAPFSIYEVDKVQIPESISARGPLHSDVLLDEFLEGEFRQPEKLPAPFKSVTPNPNPTFNHALVSAMATVLNSRNGLVILVAPDNQAALWIAATAREVGEDGFGFSTFERAAAINEFPLSTSTMIVVPPSEKQRLADTAIPGNPVVFAVDEALPDVSAFERPTQESELSDPSQYTSESSSLHEESEASSLSTCGAGTADWAAGNTAGEGTDTQSNCGDPWAADGAAEFGSPASDASPFAAVDGTSSPFPPNPLDAPNPLGSQHSSEGLESPVQRDTALAATEDDGLPLNAASGNPFAVGGVPPSTASSDTSAQPPVAPSTPAAAHGEQTASERKLPSTNAVVPALSAEEHQKLVAFDARWWIEYLDVHRGRSIQLAYLDKTALGDGLDKLLMSAVIASWVFYFPRDFELLAADALRPWENRDLEHIANLTADHFVGTFRLEQCDRHVTGRVAMVLDEVQRMLAERAERAQQYQAGWQNQGSGRGRGYGF</sequence>
<evidence type="ECO:0000313" key="4">
    <source>
        <dbReference type="EMBL" id="AJI77744.1"/>
    </source>
</evidence>
<evidence type="ECO:0000313" key="5">
    <source>
        <dbReference type="Proteomes" id="UP000031890"/>
    </source>
</evidence>
<accession>A0A0B6EXQ7</accession>
<dbReference type="EMBL" id="CP010827">
    <property type="protein sequence ID" value="AJI77744.1"/>
    <property type="molecule type" value="Genomic_DNA"/>
</dbReference>
<proteinExistence type="predicted"/>
<dbReference type="AlphaFoldDB" id="A0A0B6EXQ7"/>
<reference evidence="4 5" key="1">
    <citation type="journal article" date="2015" name="Genome Announc.">
        <title>Complete Genome Sequence and Annotation of Corynebacterium singulare DSM 44357, Isolated from a Human Semen Specimen.</title>
        <authorList>
            <person name="Merten M."/>
            <person name="Brinkrolf K."/>
            <person name="Albersmeier A."/>
            <person name="Kutter Y."/>
            <person name="Ruckert C."/>
            <person name="Tauch A."/>
        </authorList>
    </citation>
    <scope>NUCLEOTIDE SEQUENCE [LARGE SCALE GENOMIC DNA]</scope>
    <source>
        <strain evidence="4">IBS B52218</strain>
    </source>
</reference>
<dbReference type="Pfam" id="PF20014">
    <property type="entry name" value="GAP1-M"/>
    <property type="match status" value="1"/>
</dbReference>
<feature type="region of interest" description="Disordered" evidence="1">
    <location>
        <begin position="281"/>
        <end position="395"/>
    </location>
</feature>
<dbReference type="RefSeq" id="WP_042528884.1">
    <property type="nucleotide sequence ID" value="NZ_CP010827.1"/>
</dbReference>
<dbReference type="STRING" id="161899.CSING_00895"/>
<feature type="region of interest" description="Disordered" evidence="1">
    <location>
        <begin position="407"/>
        <end position="459"/>
    </location>
</feature>
<dbReference type="InterPro" id="IPR045401">
    <property type="entry name" value="GAP1-M"/>
</dbReference>
<gene>
    <name evidence="4" type="ORF">CSING_00895</name>
</gene>
<evidence type="ECO:0000259" key="2">
    <source>
        <dbReference type="Pfam" id="PF20013"/>
    </source>
</evidence>
<organism evidence="4 5">
    <name type="scientific">Corynebacterium singulare</name>
    <dbReference type="NCBI Taxonomy" id="161899"/>
    <lineage>
        <taxon>Bacteria</taxon>
        <taxon>Bacillati</taxon>
        <taxon>Actinomycetota</taxon>
        <taxon>Actinomycetes</taxon>
        <taxon>Mycobacteriales</taxon>
        <taxon>Corynebacteriaceae</taxon>
        <taxon>Corynebacterium</taxon>
    </lineage>
</organism>
<dbReference type="Proteomes" id="UP000031890">
    <property type="component" value="Chromosome"/>
</dbReference>
<name>A0A0B6EXQ7_9CORY</name>
<feature type="domain" description="GTPase-associated protein 1 N-terminal" evidence="2">
    <location>
        <begin position="4"/>
        <end position="137"/>
    </location>
</feature>
<dbReference type="HOGENOM" id="CLU_511648_0_0_11"/>
<dbReference type="InterPro" id="IPR045402">
    <property type="entry name" value="GAP1-N2"/>
</dbReference>
<feature type="domain" description="GTPase-associated protein 1 middle" evidence="3">
    <location>
        <begin position="179"/>
        <end position="269"/>
    </location>
</feature>
<evidence type="ECO:0000259" key="3">
    <source>
        <dbReference type="Pfam" id="PF20014"/>
    </source>
</evidence>
<dbReference type="Pfam" id="PF20013">
    <property type="entry name" value="GAP1-N2"/>
    <property type="match status" value="1"/>
</dbReference>
<protein>
    <submittedName>
        <fullName evidence="4">Uncharacterized protein</fullName>
    </submittedName>
</protein>
<evidence type="ECO:0000256" key="1">
    <source>
        <dbReference type="SAM" id="MobiDB-lite"/>
    </source>
</evidence>
<dbReference type="KEGG" id="csx:CSING_00895"/>
<feature type="compositionally biased region" description="Polar residues" evidence="1">
    <location>
        <begin position="287"/>
        <end position="297"/>
    </location>
</feature>